<feature type="compositionally biased region" description="Basic and acidic residues" evidence="1">
    <location>
        <begin position="298"/>
        <end position="308"/>
    </location>
</feature>
<dbReference type="InParanoid" id="A0A168MZA2"/>
<dbReference type="Gene3D" id="2.40.70.10">
    <property type="entry name" value="Acid Proteases"/>
    <property type="match status" value="1"/>
</dbReference>
<dbReference type="Proteomes" id="UP000078561">
    <property type="component" value="Unassembled WGS sequence"/>
</dbReference>
<dbReference type="AlphaFoldDB" id="A0A168MZA2"/>
<feature type="region of interest" description="Disordered" evidence="1">
    <location>
        <begin position="370"/>
        <end position="427"/>
    </location>
</feature>
<feature type="non-terminal residue" evidence="2">
    <location>
        <position position="591"/>
    </location>
</feature>
<evidence type="ECO:0000313" key="2">
    <source>
        <dbReference type="EMBL" id="SAL99496.1"/>
    </source>
</evidence>
<keyword evidence="3" id="KW-1185">Reference proteome</keyword>
<protein>
    <submittedName>
        <fullName evidence="2">Uncharacterized protein</fullName>
    </submittedName>
</protein>
<feature type="compositionally biased region" description="Basic and acidic residues" evidence="1">
    <location>
        <begin position="382"/>
        <end position="414"/>
    </location>
</feature>
<feature type="compositionally biased region" description="Polar residues" evidence="1">
    <location>
        <begin position="324"/>
        <end position="341"/>
    </location>
</feature>
<evidence type="ECO:0000313" key="3">
    <source>
        <dbReference type="Proteomes" id="UP000078561"/>
    </source>
</evidence>
<dbReference type="InterPro" id="IPR021109">
    <property type="entry name" value="Peptidase_aspartic_dom_sf"/>
</dbReference>
<reference evidence="2" key="1">
    <citation type="submission" date="2016-04" db="EMBL/GenBank/DDBJ databases">
        <authorList>
            <person name="Evans L.H."/>
            <person name="Alamgir A."/>
            <person name="Owens N."/>
            <person name="Weber N.D."/>
            <person name="Virtaneva K."/>
            <person name="Barbian K."/>
            <person name="Babar A."/>
            <person name="Rosenke K."/>
        </authorList>
    </citation>
    <scope>NUCLEOTIDE SEQUENCE [LARGE SCALE GENOMIC DNA]</scope>
    <source>
        <strain evidence="2">CBS 101.48</strain>
    </source>
</reference>
<dbReference type="CDD" id="cd00303">
    <property type="entry name" value="retropepsin_like"/>
    <property type="match status" value="1"/>
</dbReference>
<proteinExistence type="predicted"/>
<name>A0A168MZA2_ABSGL</name>
<dbReference type="SUPFAM" id="SSF50630">
    <property type="entry name" value="Acid proteases"/>
    <property type="match status" value="1"/>
</dbReference>
<feature type="region of interest" description="Disordered" evidence="1">
    <location>
        <begin position="296"/>
        <end position="353"/>
    </location>
</feature>
<organism evidence="2">
    <name type="scientific">Absidia glauca</name>
    <name type="common">Pin mould</name>
    <dbReference type="NCBI Taxonomy" id="4829"/>
    <lineage>
        <taxon>Eukaryota</taxon>
        <taxon>Fungi</taxon>
        <taxon>Fungi incertae sedis</taxon>
        <taxon>Mucoromycota</taxon>
        <taxon>Mucoromycotina</taxon>
        <taxon>Mucoromycetes</taxon>
        <taxon>Mucorales</taxon>
        <taxon>Cunninghamellaceae</taxon>
        <taxon>Absidia</taxon>
    </lineage>
</organism>
<gene>
    <name evidence="2" type="primary">ABSGL_05122.1 scaffold 6499</name>
</gene>
<sequence>MEKQPNNNNMEVDVENSYQSDVARAIHSLDVLKKRAVDAQGKADEALAADAPEEEYEALMDVYNKKWELYQRTRSNFAARFPEEGVFRTGKASGGPNQGSNKNPVAAPALKVSDLPFLASARERASGNRALVTQNVREFATAFEALMELHQLNINDVYQRYLPICLGKYYKTFIYSKRTLTGETNIETWPMVKGWLVEFTNTPRQKVKNTTAWMELTPGSDETGEDFFHRVREFKEAHELANISADALLFFAVFTNCRFGWRNKISEAIRDTHQPFVENFFEEMCAFASDLELNAGKPDAEDRHDNHQRSTTSSQRTNRKRSAADNNHYGNRTWTNNNASTPRRMKGPTGPYPGGGRYCDNGCGEKFMPPHKGVCPAIINRETNDRRSNEDRRDSKRHQSEPDRQHQRRQDRPVSRAASEYIDQVRADDVERLQSTFRGTTLDDDEDDKLPCKLKGQKSEGNTPILLEHEINVPLYIENKRTLALVDSGANFSSINKNFCTEHNVPILPHKKESNILLANAGISIKSYGYTPPITIKYNGSYYTCQLEVMDLALGRTMSVVFEPSIDAVYLQTPLKRFSIFSNAAVKLSCQ</sequence>
<evidence type="ECO:0000256" key="1">
    <source>
        <dbReference type="SAM" id="MobiDB-lite"/>
    </source>
</evidence>
<dbReference type="EMBL" id="LT552780">
    <property type="protein sequence ID" value="SAL99496.1"/>
    <property type="molecule type" value="Genomic_DNA"/>
</dbReference>
<dbReference type="OrthoDB" id="2286195at2759"/>
<accession>A0A168MZA2</accession>